<protein>
    <recommendedName>
        <fullName evidence="3">Lantibiotic</fullName>
    </recommendedName>
</protein>
<keyword evidence="2" id="KW-1185">Reference proteome</keyword>
<dbReference type="AlphaFoldDB" id="A0A1D7Y6A3"/>
<gene>
    <name evidence="1" type="ORF">BFF78_08045</name>
</gene>
<dbReference type="KEGG" id="spun:BFF78_08045"/>
<sequence length="64" mass="6706">MSGNAFDLDVRVTSPSTAGLDRAPASISSLLTRAVCTRVTCKANCTYVCTTVCTSGICPKEHSH</sequence>
<dbReference type="Proteomes" id="UP000094960">
    <property type="component" value="Chromosome"/>
</dbReference>
<reference evidence="2" key="1">
    <citation type="submission" date="2016-09" db="EMBL/GenBank/DDBJ databases">
        <title>Streptomyces puniciscabiei strain:TW1S1 Genome sequencing and assembly.</title>
        <authorList>
            <person name="Kim M.-K."/>
            <person name="Kim S.B."/>
        </authorList>
    </citation>
    <scope>NUCLEOTIDE SEQUENCE [LARGE SCALE GENOMIC DNA]</scope>
    <source>
        <strain evidence="2">TW1S1</strain>
    </source>
</reference>
<dbReference type="NCBIfam" id="NF038155">
    <property type="entry name" value="lanthi_I_FDLD"/>
    <property type="match status" value="1"/>
</dbReference>
<evidence type="ECO:0000313" key="1">
    <source>
        <dbReference type="EMBL" id="AOR31000.1"/>
    </source>
</evidence>
<organism evidence="1 2">
    <name type="scientific">Streptomyces fodineus</name>
    <dbReference type="NCBI Taxonomy" id="1904616"/>
    <lineage>
        <taxon>Bacteria</taxon>
        <taxon>Bacillati</taxon>
        <taxon>Actinomycetota</taxon>
        <taxon>Actinomycetes</taxon>
        <taxon>Kitasatosporales</taxon>
        <taxon>Streptomycetaceae</taxon>
        <taxon>Streptomyces</taxon>
    </lineage>
</organism>
<evidence type="ECO:0008006" key="3">
    <source>
        <dbReference type="Google" id="ProtNLM"/>
    </source>
</evidence>
<dbReference type="EMBL" id="CP017248">
    <property type="protein sequence ID" value="AOR31000.1"/>
    <property type="molecule type" value="Genomic_DNA"/>
</dbReference>
<name>A0A1D7Y6A3_9ACTN</name>
<accession>A0A1D7Y6A3</accession>
<dbReference type="RefSeq" id="WP_069777648.1">
    <property type="nucleotide sequence ID" value="NZ_CP017248.1"/>
</dbReference>
<evidence type="ECO:0000313" key="2">
    <source>
        <dbReference type="Proteomes" id="UP000094960"/>
    </source>
</evidence>
<proteinExistence type="predicted"/>